<reference evidence="1" key="1">
    <citation type="submission" date="2022-02" db="EMBL/GenBank/DDBJ databases">
        <title>Plant Genome Project.</title>
        <authorList>
            <person name="Zhang R.-G."/>
        </authorList>
    </citation>
    <scope>NUCLEOTIDE SEQUENCE</scope>
    <source>
        <strain evidence="1">AT1</strain>
    </source>
</reference>
<name>A0ACC0NWE1_RHOML</name>
<dbReference type="Proteomes" id="UP001062846">
    <property type="component" value="Chromosome 5"/>
</dbReference>
<proteinExistence type="predicted"/>
<evidence type="ECO:0000313" key="2">
    <source>
        <dbReference type="Proteomes" id="UP001062846"/>
    </source>
</evidence>
<organism evidence="1 2">
    <name type="scientific">Rhododendron molle</name>
    <name type="common">Chinese azalea</name>
    <name type="synonym">Azalea mollis</name>
    <dbReference type="NCBI Taxonomy" id="49168"/>
    <lineage>
        <taxon>Eukaryota</taxon>
        <taxon>Viridiplantae</taxon>
        <taxon>Streptophyta</taxon>
        <taxon>Embryophyta</taxon>
        <taxon>Tracheophyta</taxon>
        <taxon>Spermatophyta</taxon>
        <taxon>Magnoliopsida</taxon>
        <taxon>eudicotyledons</taxon>
        <taxon>Gunneridae</taxon>
        <taxon>Pentapetalae</taxon>
        <taxon>asterids</taxon>
        <taxon>Ericales</taxon>
        <taxon>Ericaceae</taxon>
        <taxon>Ericoideae</taxon>
        <taxon>Rhodoreae</taxon>
        <taxon>Rhododendron</taxon>
    </lineage>
</organism>
<evidence type="ECO:0000313" key="1">
    <source>
        <dbReference type="EMBL" id="KAI8557072.1"/>
    </source>
</evidence>
<sequence length="177" mass="19318">MGSNSQITLHIKPSGNGWLCRSAVAVMHRVAGVHENAAGELQHGDGSSGSVPFLGREVCANYFPKSGMTAEDVVDNVKSRVAMWVKAKFDIKVYTVEEFKQLHIVVTFILTMEILSMYISTGVVYVTYPTEPIFNGLDTTWLHDIAALAWGAATTMHISTATQATFFSIVSDDLAIF</sequence>
<keyword evidence="2" id="KW-1185">Reference proteome</keyword>
<comment type="caution">
    <text evidence="1">The sequence shown here is derived from an EMBL/GenBank/DDBJ whole genome shotgun (WGS) entry which is preliminary data.</text>
</comment>
<protein>
    <submittedName>
        <fullName evidence="1">Uncharacterized protein</fullName>
    </submittedName>
</protein>
<dbReference type="EMBL" id="CM046392">
    <property type="protein sequence ID" value="KAI8557072.1"/>
    <property type="molecule type" value="Genomic_DNA"/>
</dbReference>
<accession>A0ACC0NWE1</accession>
<gene>
    <name evidence="1" type="ORF">RHMOL_Rhmol05G0306100</name>
</gene>